<evidence type="ECO:0000256" key="6">
    <source>
        <dbReference type="SAM" id="MobiDB-lite"/>
    </source>
</evidence>
<dbReference type="Pfam" id="PF24786">
    <property type="entry name" value="RXYLT1_N"/>
    <property type="match status" value="1"/>
</dbReference>
<sequence>MFFTFPVKNSKLLQVWLKNIGRQGFMPSFSSIICSDHIEENSYSTCRFTKRRLLKQEVVPIIFSKTPKQTPKVGLPSSATDGNNMQPDGTKQNIMVVSCCAFGCTERAVKGGPVTFHCFPKDEERRKIWEIKIRRENFKATKSSRLCSKHFSPDSFDREKFGGTWLKKTAVPTVFNFDKHVVERKITRKPLVRKTPEPEPVIEQDGVQYTHRKLSLPDDSEDWNPWGEEFEREKNLYMVQKKISPIKVLLTNQSLDVKKQFSKHIKNDASQSTYVEIWGKAAIGLYVWEHILGGKLESKMDGIWNYGFKRIDNLKLKFRTGPGVITTKAPSDVQNLILILNGRSDDKVSFATMWLDFLPQFHNLRFVILIILGNEQCHNEWLIPYMSKSGGLVNKTFIVYDSPLVDNDHIYQWPLGVATYRGFPKVDPKKLDLENLRPYVCNFLGSIYPHSSREKLLNVIESNNLTQFCFIKARYEWQPKETKQTLSAYIQSLHLSDLTLSPVGMNTECYRIYEAMAFGSVPVVEDVMTPGICDDSKVLSASAPLRLLKSYNAPIIYIKDWVELPDLISQELRMPLEDKIKRRIKIVQWYENFKIHLRENLLSVLKENILRKER</sequence>
<dbReference type="CDD" id="cd21099">
    <property type="entry name" value="RXYLT1-like"/>
    <property type="match status" value="1"/>
</dbReference>
<dbReference type="InterPro" id="IPR006612">
    <property type="entry name" value="THAP_Znf"/>
</dbReference>
<name>A0A4Y2A0X5_ARAVE</name>
<proteinExistence type="predicted"/>
<dbReference type="Gene3D" id="6.20.210.20">
    <property type="entry name" value="THAP domain"/>
    <property type="match status" value="1"/>
</dbReference>
<dbReference type="InterPro" id="IPR057538">
    <property type="entry name" value="RXYLT1_C"/>
</dbReference>
<feature type="region of interest" description="Disordered" evidence="6">
    <location>
        <begin position="67"/>
        <end position="87"/>
    </location>
</feature>
<feature type="domain" description="THAP-type" evidence="7">
    <location>
        <begin position="95"/>
        <end position="175"/>
    </location>
</feature>
<dbReference type="AlphaFoldDB" id="A0A4Y2A0X5"/>
<comment type="caution">
    <text evidence="8">The sequence shown here is derived from an EMBL/GenBank/DDBJ whole genome shotgun (WGS) entry which is preliminary data.</text>
</comment>
<dbReference type="InterPro" id="IPR057539">
    <property type="entry name" value="RXYLT1_N"/>
</dbReference>
<keyword evidence="2 5" id="KW-0863">Zinc-finger</keyword>
<evidence type="ECO:0000256" key="4">
    <source>
        <dbReference type="ARBA" id="ARBA00023125"/>
    </source>
</evidence>
<feature type="domain" description="THAP-type" evidence="7">
    <location>
        <begin position="1"/>
        <end position="63"/>
    </location>
</feature>
<evidence type="ECO:0000256" key="5">
    <source>
        <dbReference type="PROSITE-ProRule" id="PRU00309"/>
    </source>
</evidence>
<keyword evidence="8" id="KW-0808">Transferase</keyword>
<keyword evidence="9" id="KW-1185">Reference proteome</keyword>
<dbReference type="OrthoDB" id="8560686at2759"/>
<evidence type="ECO:0000256" key="3">
    <source>
        <dbReference type="ARBA" id="ARBA00022833"/>
    </source>
</evidence>
<dbReference type="Proteomes" id="UP000499080">
    <property type="component" value="Unassembled WGS sequence"/>
</dbReference>
<dbReference type="Pfam" id="PF05485">
    <property type="entry name" value="THAP"/>
    <property type="match status" value="2"/>
</dbReference>
<evidence type="ECO:0000259" key="7">
    <source>
        <dbReference type="PROSITE" id="PS50950"/>
    </source>
</evidence>
<evidence type="ECO:0000313" key="9">
    <source>
        <dbReference type="Proteomes" id="UP000499080"/>
    </source>
</evidence>
<feature type="compositionally biased region" description="Polar residues" evidence="6">
    <location>
        <begin position="77"/>
        <end position="87"/>
    </location>
</feature>
<dbReference type="PROSITE" id="PS50950">
    <property type="entry name" value="ZF_THAP"/>
    <property type="match status" value="2"/>
</dbReference>
<dbReference type="GO" id="GO:0035269">
    <property type="term" value="P:protein O-linked glycosylation via mannose"/>
    <property type="evidence" value="ECO:0007669"/>
    <property type="project" value="InterPro"/>
</dbReference>
<dbReference type="GO" id="GO:0008270">
    <property type="term" value="F:zinc ion binding"/>
    <property type="evidence" value="ECO:0007669"/>
    <property type="project" value="UniProtKB-KW"/>
</dbReference>
<dbReference type="SMART" id="SM00692">
    <property type="entry name" value="DM3"/>
    <property type="match status" value="2"/>
</dbReference>
<dbReference type="SUPFAM" id="SSF57716">
    <property type="entry name" value="Glucocorticoid receptor-like (DNA-binding domain)"/>
    <property type="match status" value="2"/>
</dbReference>
<keyword evidence="4 5" id="KW-0238">DNA-binding</keyword>
<evidence type="ECO:0000256" key="1">
    <source>
        <dbReference type="ARBA" id="ARBA00022723"/>
    </source>
</evidence>
<organism evidence="8 9">
    <name type="scientific">Araneus ventricosus</name>
    <name type="common">Orbweaver spider</name>
    <name type="synonym">Epeira ventricosa</name>
    <dbReference type="NCBI Taxonomy" id="182803"/>
    <lineage>
        <taxon>Eukaryota</taxon>
        <taxon>Metazoa</taxon>
        <taxon>Ecdysozoa</taxon>
        <taxon>Arthropoda</taxon>
        <taxon>Chelicerata</taxon>
        <taxon>Arachnida</taxon>
        <taxon>Araneae</taxon>
        <taxon>Araneomorphae</taxon>
        <taxon>Entelegynae</taxon>
        <taxon>Araneoidea</taxon>
        <taxon>Araneidae</taxon>
        <taxon>Araneus</taxon>
    </lineage>
</organism>
<evidence type="ECO:0000313" key="8">
    <source>
        <dbReference type="EMBL" id="GBL72956.1"/>
    </source>
</evidence>
<dbReference type="Pfam" id="PF24785">
    <property type="entry name" value="RXYLT1_C"/>
    <property type="match status" value="1"/>
</dbReference>
<keyword evidence="1" id="KW-0479">Metal-binding</keyword>
<dbReference type="PANTHER" id="PTHR15576">
    <property type="entry name" value="RIBITOL-5-PHOSPHATE XYLOSYLTRANSFERASE 1"/>
    <property type="match status" value="1"/>
</dbReference>
<reference evidence="8 9" key="1">
    <citation type="journal article" date="2019" name="Sci. Rep.">
        <title>Orb-weaving spider Araneus ventricosus genome elucidates the spidroin gene catalogue.</title>
        <authorList>
            <person name="Kono N."/>
            <person name="Nakamura H."/>
            <person name="Ohtoshi R."/>
            <person name="Moran D.A.P."/>
            <person name="Shinohara A."/>
            <person name="Yoshida Y."/>
            <person name="Fujiwara M."/>
            <person name="Mori M."/>
            <person name="Tomita M."/>
            <person name="Arakawa K."/>
        </authorList>
    </citation>
    <scope>NUCLEOTIDE SEQUENCE [LARGE SCALE GENOMIC DNA]</scope>
</reference>
<dbReference type="GO" id="GO:0120053">
    <property type="term" value="F:ribitol beta-1,4-xylosyltransferase activity"/>
    <property type="evidence" value="ECO:0007669"/>
    <property type="project" value="InterPro"/>
</dbReference>
<dbReference type="InterPro" id="IPR055286">
    <property type="entry name" value="RXYLT1-like"/>
</dbReference>
<accession>A0A4Y2A0X5</accession>
<keyword evidence="3" id="KW-0862">Zinc</keyword>
<dbReference type="GO" id="GO:0003677">
    <property type="term" value="F:DNA binding"/>
    <property type="evidence" value="ECO:0007669"/>
    <property type="project" value="UniProtKB-UniRule"/>
</dbReference>
<gene>
    <name evidence="8" type="primary">rxylt1</name>
    <name evidence="8" type="ORF">AVEN_128138_1</name>
</gene>
<protein>
    <submittedName>
        <fullName evidence="8">Ribitol-5-phosphate xylosyltransferase 1</fullName>
    </submittedName>
</protein>
<dbReference type="InterPro" id="IPR038441">
    <property type="entry name" value="THAP_Znf_sf"/>
</dbReference>
<dbReference type="GO" id="GO:0005794">
    <property type="term" value="C:Golgi apparatus"/>
    <property type="evidence" value="ECO:0007669"/>
    <property type="project" value="TreeGrafter"/>
</dbReference>
<dbReference type="SMART" id="SM00980">
    <property type="entry name" value="THAP"/>
    <property type="match status" value="2"/>
</dbReference>
<dbReference type="PANTHER" id="PTHR15576:SF1">
    <property type="entry name" value="RIBITOL-5-PHOSPHATE XYLOSYLTRANSFERASE 1"/>
    <property type="match status" value="1"/>
</dbReference>
<dbReference type="EMBL" id="BGPR01000002">
    <property type="protein sequence ID" value="GBL72956.1"/>
    <property type="molecule type" value="Genomic_DNA"/>
</dbReference>
<evidence type="ECO:0000256" key="2">
    <source>
        <dbReference type="ARBA" id="ARBA00022771"/>
    </source>
</evidence>